<gene>
    <name evidence="2" type="ORF">HPB52_023366</name>
</gene>
<keyword evidence="3" id="KW-1185">Reference proteome</keyword>
<protein>
    <recommendedName>
        <fullName evidence="4">Endonuclease/exonuclease/phosphatase domain-containing protein</fullName>
    </recommendedName>
</protein>
<feature type="compositionally biased region" description="Low complexity" evidence="1">
    <location>
        <begin position="194"/>
        <end position="205"/>
    </location>
</feature>
<dbReference type="InterPro" id="IPR036691">
    <property type="entry name" value="Endo/exonu/phosph_ase_sf"/>
</dbReference>
<accession>A0A9D4QC35</accession>
<feature type="compositionally biased region" description="Low complexity" evidence="1">
    <location>
        <begin position="301"/>
        <end position="316"/>
    </location>
</feature>
<sequence>MLLNGLLWDSKPPPVKRHPESCGGLGLRHMLTTAQVFALKTARSLYQAPEYLCRKILLYWASTNTRFLDAVDCTGPRVESPSPFYKAAMMTQKVWEKEVPDCKVDAAPPARIVEDIALAHLSPEEKSRIDSPAFRKARRNWKLPRVCHDFEFKRLWNVLPSKQRLHLLGIVPSAKCPNCHLNAAVPASAEPPVHQSAAQAAHYQSTRYAPRPGERPATPTGMATNGNLPIDDQTYAPDVVAASTARFRKRSYVAAARGVLPTAGDTPEGDRDNNQPVVAQTATSPSEAQATLQESSDTDGATTVTVDSATEASSTETSRESWPDARSATKEQEVPQIAEQLDDNGTPTPQLDNRNVAPLPPAIVAMFSHPHNGHDRSATGSSPRHPRPSTSSAASSPPAPCAAPPGLEKRHRSRSRQRQTDANKSAKTGRAGSQEMRRSQGKVASSDSDAPPQAKAPKLGETPPGGNEEPPDGGVNKAPTVTAMAKIRFATWNVRGFRDRAKQQEVLRFAGSQAIDLFIQETNFRTPLEVVTFRRDHQVDAFFSLTRTRACAVGVIFVSGRFRQKPHCMFDGNGRTIMLDVFIDGKKIRFVNIYAPVTRSNTNNYFKEVHQLLLEPLPHVLRDVRCLGQGGSTYYAKEHVKVVRHLNLSDVWVHLYKDSFAPTRMSRYTASRIDRMYLPELLLPSVEACEVLDLPDNLVGKTDHVPLVTTVRGNTSWRVDPALLQEQESIDRTREFLQVSIERTDQITPPVWDRLKIEWKAFL</sequence>
<dbReference type="Proteomes" id="UP000821837">
    <property type="component" value="Chromosome 11"/>
</dbReference>
<comment type="caution">
    <text evidence="2">The sequence shown here is derived from an EMBL/GenBank/DDBJ whole genome shotgun (WGS) entry which is preliminary data.</text>
</comment>
<proteinExistence type="predicted"/>
<feature type="compositionally biased region" description="Polar residues" evidence="1">
    <location>
        <begin position="274"/>
        <end position="300"/>
    </location>
</feature>
<feature type="region of interest" description="Disordered" evidence="1">
    <location>
        <begin position="365"/>
        <end position="478"/>
    </location>
</feature>
<feature type="compositionally biased region" description="Basic and acidic residues" evidence="1">
    <location>
        <begin position="317"/>
        <end position="333"/>
    </location>
</feature>
<organism evidence="2 3">
    <name type="scientific">Rhipicephalus sanguineus</name>
    <name type="common">Brown dog tick</name>
    <name type="synonym">Ixodes sanguineus</name>
    <dbReference type="NCBI Taxonomy" id="34632"/>
    <lineage>
        <taxon>Eukaryota</taxon>
        <taxon>Metazoa</taxon>
        <taxon>Ecdysozoa</taxon>
        <taxon>Arthropoda</taxon>
        <taxon>Chelicerata</taxon>
        <taxon>Arachnida</taxon>
        <taxon>Acari</taxon>
        <taxon>Parasitiformes</taxon>
        <taxon>Ixodida</taxon>
        <taxon>Ixodoidea</taxon>
        <taxon>Ixodidae</taxon>
        <taxon>Rhipicephalinae</taxon>
        <taxon>Rhipicephalus</taxon>
        <taxon>Rhipicephalus</taxon>
    </lineage>
</organism>
<reference evidence="2" key="1">
    <citation type="journal article" date="2020" name="Cell">
        <title>Large-Scale Comparative Analyses of Tick Genomes Elucidate Their Genetic Diversity and Vector Capacities.</title>
        <authorList>
            <consortium name="Tick Genome and Microbiome Consortium (TIGMIC)"/>
            <person name="Jia N."/>
            <person name="Wang J."/>
            <person name="Shi W."/>
            <person name="Du L."/>
            <person name="Sun Y."/>
            <person name="Zhan W."/>
            <person name="Jiang J.F."/>
            <person name="Wang Q."/>
            <person name="Zhang B."/>
            <person name="Ji P."/>
            <person name="Bell-Sakyi L."/>
            <person name="Cui X.M."/>
            <person name="Yuan T.T."/>
            <person name="Jiang B.G."/>
            <person name="Yang W.F."/>
            <person name="Lam T.T."/>
            <person name="Chang Q.C."/>
            <person name="Ding S.J."/>
            <person name="Wang X.J."/>
            <person name="Zhu J.G."/>
            <person name="Ruan X.D."/>
            <person name="Zhao L."/>
            <person name="Wei J.T."/>
            <person name="Ye R.Z."/>
            <person name="Que T.C."/>
            <person name="Du C.H."/>
            <person name="Zhou Y.H."/>
            <person name="Cheng J.X."/>
            <person name="Dai P.F."/>
            <person name="Guo W.B."/>
            <person name="Han X.H."/>
            <person name="Huang E.J."/>
            <person name="Li L.F."/>
            <person name="Wei W."/>
            <person name="Gao Y.C."/>
            <person name="Liu J.Z."/>
            <person name="Shao H.Z."/>
            <person name="Wang X."/>
            <person name="Wang C.C."/>
            <person name="Yang T.C."/>
            <person name="Huo Q.B."/>
            <person name="Li W."/>
            <person name="Chen H.Y."/>
            <person name="Chen S.E."/>
            <person name="Zhou L.G."/>
            <person name="Ni X.B."/>
            <person name="Tian J.H."/>
            <person name="Sheng Y."/>
            <person name="Liu T."/>
            <person name="Pan Y.S."/>
            <person name="Xia L.Y."/>
            <person name="Li J."/>
            <person name="Zhao F."/>
            <person name="Cao W.C."/>
        </authorList>
    </citation>
    <scope>NUCLEOTIDE SEQUENCE</scope>
    <source>
        <strain evidence="2">Rsan-2018</strain>
    </source>
</reference>
<evidence type="ECO:0000313" key="2">
    <source>
        <dbReference type="EMBL" id="KAH7973301.1"/>
    </source>
</evidence>
<reference evidence="2" key="2">
    <citation type="submission" date="2021-09" db="EMBL/GenBank/DDBJ databases">
        <authorList>
            <person name="Jia N."/>
            <person name="Wang J."/>
            <person name="Shi W."/>
            <person name="Du L."/>
            <person name="Sun Y."/>
            <person name="Zhan W."/>
            <person name="Jiang J."/>
            <person name="Wang Q."/>
            <person name="Zhang B."/>
            <person name="Ji P."/>
            <person name="Sakyi L.B."/>
            <person name="Cui X."/>
            <person name="Yuan T."/>
            <person name="Jiang B."/>
            <person name="Yang W."/>
            <person name="Lam T.T.-Y."/>
            <person name="Chang Q."/>
            <person name="Ding S."/>
            <person name="Wang X."/>
            <person name="Zhu J."/>
            <person name="Ruan X."/>
            <person name="Zhao L."/>
            <person name="Wei J."/>
            <person name="Que T."/>
            <person name="Du C."/>
            <person name="Cheng J."/>
            <person name="Dai P."/>
            <person name="Han X."/>
            <person name="Huang E."/>
            <person name="Gao Y."/>
            <person name="Liu J."/>
            <person name="Shao H."/>
            <person name="Ye R."/>
            <person name="Li L."/>
            <person name="Wei W."/>
            <person name="Wang X."/>
            <person name="Wang C."/>
            <person name="Huo Q."/>
            <person name="Li W."/>
            <person name="Guo W."/>
            <person name="Chen H."/>
            <person name="Chen S."/>
            <person name="Zhou L."/>
            <person name="Zhou L."/>
            <person name="Ni X."/>
            <person name="Tian J."/>
            <person name="Zhou Y."/>
            <person name="Sheng Y."/>
            <person name="Liu T."/>
            <person name="Pan Y."/>
            <person name="Xia L."/>
            <person name="Li J."/>
            <person name="Zhao F."/>
            <person name="Cao W."/>
        </authorList>
    </citation>
    <scope>NUCLEOTIDE SEQUENCE</scope>
    <source>
        <strain evidence="2">Rsan-2018</strain>
        <tissue evidence="2">Larvae</tissue>
    </source>
</reference>
<dbReference type="SUPFAM" id="SSF56219">
    <property type="entry name" value="DNase I-like"/>
    <property type="match status" value="1"/>
</dbReference>
<feature type="compositionally biased region" description="Low complexity" evidence="1">
    <location>
        <begin position="460"/>
        <end position="474"/>
    </location>
</feature>
<feature type="region of interest" description="Disordered" evidence="1">
    <location>
        <begin position="260"/>
        <end position="334"/>
    </location>
</feature>
<dbReference type="AlphaFoldDB" id="A0A9D4QC35"/>
<feature type="region of interest" description="Disordered" evidence="1">
    <location>
        <begin position="190"/>
        <end position="230"/>
    </location>
</feature>
<name>A0A9D4QC35_RHISA</name>
<evidence type="ECO:0000256" key="1">
    <source>
        <dbReference type="SAM" id="MobiDB-lite"/>
    </source>
</evidence>
<dbReference type="EMBL" id="JABSTV010001247">
    <property type="protein sequence ID" value="KAH7973301.1"/>
    <property type="molecule type" value="Genomic_DNA"/>
</dbReference>
<evidence type="ECO:0008006" key="4">
    <source>
        <dbReference type="Google" id="ProtNLM"/>
    </source>
</evidence>
<evidence type="ECO:0000313" key="3">
    <source>
        <dbReference type="Proteomes" id="UP000821837"/>
    </source>
</evidence>
<dbReference type="Gene3D" id="3.60.10.10">
    <property type="entry name" value="Endonuclease/exonuclease/phosphatase"/>
    <property type="match status" value="1"/>
</dbReference>